<protein>
    <submittedName>
        <fullName evidence="4">TetR family transcriptional regulator</fullName>
    </submittedName>
</protein>
<dbReference type="GO" id="GO:0000976">
    <property type="term" value="F:transcription cis-regulatory region binding"/>
    <property type="evidence" value="ECO:0007669"/>
    <property type="project" value="TreeGrafter"/>
</dbReference>
<reference evidence="4 5" key="1">
    <citation type="journal article" date="2019" name="Emerg. Microbes Infect.">
        <title>Comprehensive subspecies identification of 175 nontuberculous mycobacteria species based on 7547 genomic profiles.</title>
        <authorList>
            <person name="Matsumoto Y."/>
            <person name="Kinjo T."/>
            <person name="Motooka D."/>
            <person name="Nabeya D."/>
            <person name="Jung N."/>
            <person name="Uechi K."/>
            <person name="Horii T."/>
            <person name="Iida T."/>
            <person name="Fujita J."/>
            <person name="Nakamura S."/>
        </authorList>
    </citation>
    <scope>NUCLEOTIDE SEQUENCE [LARGE SCALE GENOMIC DNA]</scope>
    <source>
        <strain evidence="4 5">JCM 13574</strain>
    </source>
</reference>
<evidence type="ECO:0000256" key="2">
    <source>
        <dbReference type="PROSITE-ProRule" id="PRU00335"/>
    </source>
</evidence>
<sequence length="185" mass="20671">MAGDWLSERRTEAAADRILDAAEELFTRRDAATVGMNEIARVAGCSRATLYRYYENRDVLYTAYVHREAFRVFGGLGEALAGIDDPGERLLEGILTALRRVRESPPLASWFAPQRRPIGGELAQRSDVVTGLTEAFLRSLGIPDAPRRARWLVRVMISLLTFPGDDDADERAMLEDFVLPMVRSA</sequence>
<dbReference type="KEGG" id="mmag:MMAD_41250"/>
<dbReference type="PRINTS" id="PR00455">
    <property type="entry name" value="HTHTETR"/>
</dbReference>
<accession>A0A7I7XKT3</accession>
<dbReference type="InterPro" id="IPR050109">
    <property type="entry name" value="HTH-type_TetR-like_transc_reg"/>
</dbReference>
<dbReference type="Pfam" id="PF00440">
    <property type="entry name" value="TetR_N"/>
    <property type="match status" value="1"/>
</dbReference>
<dbReference type="GO" id="GO:0003700">
    <property type="term" value="F:DNA-binding transcription factor activity"/>
    <property type="evidence" value="ECO:0007669"/>
    <property type="project" value="TreeGrafter"/>
</dbReference>
<evidence type="ECO:0000256" key="1">
    <source>
        <dbReference type="ARBA" id="ARBA00023125"/>
    </source>
</evidence>
<feature type="domain" description="HTH tetR-type" evidence="3">
    <location>
        <begin position="12"/>
        <end position="72"/>
    </location>
</feature>
<dbReference type="SUPFAM" id="SSF46689">
    <property type="entry name" value="Homeodomain-like"/>
    <property type="match status" value="1"/>
</dbReference>
<dbReference type="InterPro" id="IPR001647">
    <property type="entry name" value="HTH_TetR"/>
</dbReference>
<evidence type="ECO:0000313" key="4">
    <source>
        <dbReference type="EMBL" id="BBZ29830.1"/>
    </source>
</evidence>
<gene>
    <name evidence="4" type="ORF">MMAD_41250</name>
</gene>
<feature type="DNA-binding region" description="H-T-H motif" evidence="2">
    <location>
        <begin position="35"/>
        <end position="54"/>
    </location>
</feature>
<dbReference type="RefSeq" id="WP_163740688.1">
    <property type="nucleotide sequence ID" value="NZ_AP022610.1"/>
</dbReference>
<keyword evidence="5" id="KW-1185">Reference proteome</keyword>
<dbReference type="Gene3D" id="1.10.357.10">
    <property type="entry name" value="Tetracycline Repressor, domain 2"/>
    <property type="match status" value="1"/>
</dbReference>
<dbReference type="InterPro" id="IPR009057">
    <property type="entry name" value="Homeodomain-like_sf"/>
</dbReference>
<name>A0A7I7XKT3_9MYCO</name>
<dbReference type="AlphaFoldDB" id="A0A7I7XKT3"/>
<evidence type="ECO:0000259" key="3">
    <source>
        <dbReference type="PROSITE" id="PS50977"/>
    </source>
</evidence>
<evidence type="ECO:0000313" key="5">
    <source>
        <dbReference type="Proteomes" id="UP000466517"/>
    </source>
</evidence>
<dbReference type="Proteomes" id="UP000466517">
    <property type="component" value="Chromosome"/>
</dbReference>
<keyword evidence="1 2" id="KW-0238">DNA-binding</keyword>
<organism evidence="4 5">
    <name type="scientific">Mycolicibacterium madagascariense</name>
    <dbReference type="NCBI Taxonomy" id="212765"/>
    <lineage>
        <taxon>Bacteria</taxon>
        <taxon>Bacillati</taxon>
        <taxon>Actinomycetota</taxon>
        <taxon>Actinomycetes</taxon>
        <taxon>Mycobacteriales</taxon>
        <taxon>Mycobacteriaceae</taxon>
        <taxon>Mycolicibacterium</taxon>
    </lineage>
</organism>
<dbReference type="PANTHER" id="PTHR30055:SF200">
    <property type="entry name" value="HTH-TYPE TRANSCRIPTIONAL REPRESSOR BDCR"/>
    <property type="match status" value="1"/>
</dbReference>
<proteinExistence type="predicted"/>
<dbReference type="PANTHER" id="PTHR30055">
    <property type="entry name" value="HTH-TYPE TRANSCRIPTIONAL REGULATOR RUTR"/>
    <property type="match status" value="1"/>
</dbReference>
<dbReference type="EMBL" id="AP022610">
    <property type="protein sequence ID" value="BBZ29830.1"/>
    <property type="molecule type" value="Genomic_DNA"/>
</dbReference>
<dbReference type="PROSITE" id="PS50977">
    <property type="entry name" value="HTH_TETR_2"/>
    <property type="match status" value="1"/>
</dbReference>